<protein>
    <submittedName>
        <fullName evidence="1">Uncharacterized protein</fullName>
    </submittedName>
</protein>
<gene>
    <name evidence="1" type="ORF">ANBU17_12260</name>
</gene>
<evidence type="ECO:0000313" key="2">
    <source>
        <dbReference type="Proteomes" id="UP000613208"/>
    </source>
</evidence>
<dbReference type="AlphaFoldDB" id="A0A916VC79"/>
<organism evidence="1 2">
    <name type="scientific">Anaerostipes butyraticus</name>
    <dbReference type="NCBI Taxonomy" id="645466"/>
    <lineage>
        <taxon>Bacteria</taxon>
        <taxon>Bacillati</taxon>
        <taxon>Bacillota</taxon>
        <taxon>Clostridia</taxon>
        <taxon>Lachnospirales</taxon>
        <taxon>Lachnospiraceae</taxon>
        <taxon>Anaerostipes</taxon>
    </lineage>
</organism>
<sequence length="43" mass="4966">MIFREPQMVGLRYDFPGEWTFEGDFEIAVGIAGHPTRYHSGHI</sequence>
<keyword evidence="2" id="KW-1185">Reference proteome</keyword>
<evidence type="ECO:0000313" key="1">
    <source>
        <dbReference type="EMBL" id="GFO84879.1"/>
    </source>
</evidence>
<comment type="caution">
    <text evidence="1">The sequence shown here is derived from an EMBL/GenBank/DDBJ whole genome shotgun (WGS) entry which is preliminary data.</text>
</comment>
<proteinExistence type="predicted"/>
<name>A0A916VC79_9FIRM</name>
<accession>A0A916VC79</accession>
<dbReference type="EMBL" id="BLYI01000027">
    <property type="protein sequence ID" value="GFO84879.1"/>
    <property type="molecule type" value="Genomic_DNA"/>
</dbReference>
<dbReference type="Proteomes" id="UP000613208">
    <property type="component" value="Unassembled WGS sequence"/>
</dbReference>
<reference evidence="1" key="1">
    <citation type="submission" date="2020-06" db="EMBL/GenBank/DDBJ databases">
        <title>Characterization of fructooligosaccharide metabolism and fructooligosaccharide-degrading enzymes in human commensal butyrate producers.</title>
        <authorList>
            <person name="Tanno H."/>
            <person name="Fujii T."/>
            <person name="Hirano K."/>
            <person name="Maeno S."/>
            <person name="Tonozuka T."/>
            <person name="Sakamoto M."/>
            <person name="Ohkuma M."/>
            <person name="Tochio T."/>
            <person name="Endo A."/>
        </authorList>
    </citation>
    <scope>NUCLEOTIDE SEQUENCE</scope>
    <source>
        <strain evidence="1">JCM 17466</strain>
    </source>
</reference>